<evidence type="ECO:0000256" key="2">
    <source>
        <dbReference type="ARBA" id="ARBA00004863"/>
    </source>
</evidence>
<evidence type="ECO:0000256" key="6">
    <source>
        <dbReference type="ARBA" id="ARBA00022692"/>
    </source>
</evidence>
<accession>A0A554XMX0</accession>
<reference evidence="10 11" key="1">
    <citation type="submission" date="2019-07" db="EMBL/GenBank/DDBJ databases">
        <title>Tepidimonas fonticaldi AT-A2 draft genome.</title>
        <authorList>
            <person name="Da Costa M.S."/>
            <person name="Froufe H.J.C."/>
            <person name="Egas C."/>
            <person name="Albuquerque L."/>
        </authorList>
    </citation>
    <scope>NUCLEOTIDE SEQUENCE [LARGE SCALE GENOMIC DNA]</scope>
    <source>
        <strain evidence="10 11">AT-A2</strain>
    </source>
</reference>
<dbReference type="GO" id="GO:0046428">
    <property type="term" value="F:1,4-dihydroxy-2-naphthoate polyprenyltransferase activity"/>
    <property type="evidence" value="ECO:0007669"/>
    <property type="project" value="UniProtKB-EC"/>
</dbReference>
<keyword evidence="5 10" id="KW-0808">Transferase</keyword>
<name>A0A554XMX0_9BURK</name>
<dbReference type="RefSeq" id="WP_143968825.1">
    <property type="nucleotide sequence ID" value="NZ_VJOO01000009.1"/>
</dbReference>
<evidence type="ECO:0000313" key="10">
    <source>
        <dbReference type="EMBL" id="TSE37176.1"/>
    </source>
</evidence>
<dbReference type="Gene3D" id="1.10.357.140">
    <property type="entry name" value="UbiA prenyltransferase"/>
    <property type="match status" value="1"/>
</dbReference>
<evidence type="ECO:0000256" key="1">
    <source>
        <dbReference type="ARBA" id="ARBA00004141"/>
    </source>
</evidence>
<comment type="caution">
    <text evidence="10">The sequence shown here is derived from an EMBL/GenBank/DDBJ whole genome shotgun (WGS) entry which is preliminary data.</text>
</comment>
<gene>
    <name evidence="10" type="primary">menA</name>
    <name evidence="10" type="ORF">Tfont_01272</name>
</gene>
<dbReference type="InterPro" id="IPR026046">
    <property type="entry name" value="UBIAD1"/>
</dbReference>
<evidence type="ECO:0000256" key="3">
    <source>
        <dbReference type="ARBA" id="ARBA00022428"/>
    </source>
</evidence>
<protein>
    <submittedName>
        <fullName evidence="10">1,4-dihydroxy-2-naphthoate octaprenyltransferase</fullName>
        <ecNumber evidence="10">2.5.1.74</ecNumber>
    </submittedName>
</protein>
<organism evidence="10 11">
    <name type="scientific">Tepidimonas fonticaldi</name>
    <dbReference type="NCBI Taxonomy" id="1101373"/>
    <lineage>
        <taxon>Bacteria</taxon>
        <taxon>Pseudomonadati</taxon>
        <taxon>Pseudomonadota</taxon>
        <taxon>Betaproteobacteria</taxon>
        <taxon>Burkholderiales</taxon>
        <taxon>Tepidimonas</taxon>
    </lineage>
</organism>
<comment type="subcellular location">
    <subcellularLocation>
        <location evidence="1">Membrane</location>
        <topology evidence="1">Multi-pass membrane protein</topology>
    </subcellularLocation>
</comment>
<feature type="transmembrane region" description="Helical" evidence="9">
    <location>
        <begin position="156"/>
        <end position="174"/>
    </location>
</feature>
<dbReference type="EC" id="2.5.1.74" evidence="10"/>
<dbReference type="GO" id="GO:0042371">
    <property type="term" value="P:vitamin K biosynthetic process"/>
    <property type="evidence" value="ECO:0007669"/>
    <property type="project" value="TreeGrafter"/>
</dbReference>
<feature type="transmembrane region" description="Helical" evidence="9">
    <location>
        <begin position="120"/>
        <end position="144"/>
    </location>
</feature>
<dbReference type="InterPro" id="IPR044878">
    <property type="entry name" value="UbiA_sf"/>
</dbReference>
<dbReference type="Proteomes" id="UP000316388">
    <property type="component" value="Unassembled WGS sequence"/>
</dbReference>
<keyword evidence="6 9" id="KW-0812">Transmembrane</keyword>
<evidence type="ECO:0000256" key="8">
    <source>
        <dbReference type="ARBA" id="ARBA00023136"/>
    </source>
</evidence>
<dbReference type="EMBL" id="VJOO01000009">
    <property type="protein sequence ID" value="TSE37176.1"/>
    <property type="molecule type" value="Genomic_DNA"/>
</dbReference>
<dbReference type="GO" id="GO:0009234">
    <property type="term" value="P:menaquinone biosynthetic process"/>
    <property type="evidence" value="ECO:0007669"/>
    <property type="project" value="UniProtKB-UniPathway"/>
</dbReference>
<keyword evidence="7 9" id="KW-1133">Transmembrane helix</keyword>
<dbReference type="InterPro" id="IPR000537">
    <property type="entry name" value="UbiA_prenyltransferase"/>
</dbReference>
<feature type="transmembrane region" description="Helical" evidence="9">
    <location>
        <begin position="20"/>
        <end position="40"/>
    </location>
</feature>
<feature type="transmembrane region" description="Helical" evidence="9">
    <location>
        <begin position="180"/>
        <end position="204"/>
    </location>
</feature>
<evidence type="ECO:0000256" key="7">
    <source>
        <dbReference type="ARBA" id="ARBA00022989"/>
    </source>
</evidence>
<comment type="pathway">
    <text evidence="2">Quinol/quinone metabolism; menaquinone biosynthesis.</text>
</comment>
<dbReference type="GO" id="GO:0016020">
    <property type="term" value="C:membrane"/>
    <property type="evidence" value="ECO:0007669"/>
    <property type="project" value="UniProtKB-SubCell"/>
</dbReference>
<keyword evidence="3" id="KW-0474">Menaquinone biosynthesis</keyword>
<evidence type="ECO:0000313" key="11">
    <source>
        <dbReference type="Proteomes" id="UP000316388"/>
    </source>
</evidence>
<proteinExistence type="predicted"/>
<dbReference type="UniPathway" id="UPA00079"/>
<evidence type="ECO:0000256" key="9">
    <source>
        <dbReference type="SAM" id="Phobius"/>
    </source>
</evidence>
<feature type="transmembrane region" description="Helical" evidence="9">
    <location>
        <begin position="256"/>
        <end position="276"/>
    </location>
</feature>
<evidence type="ECO:0000256" key="5">
    <source>
        <dbReference type="ARBA" id="ARBA00022679"/>
    </source>
</evidence>
<keyword evidence="4" id="KW-1003">Cell membrane</keyword>
<feature type="transmembrane region" description="Helical" evidence="9">
    <location>
        <begin position="225"/>
        <end position="250"/>
    </location>
</feature>
<dbReference type="Pfam" id="PF01040">
    <property type="entry name" value="UbiA"/>
    <property type="match status" value="1"/>
</dbReference>
<dbReference type="AlphaFoldDB" id="A0A554XMX0"/>
<dbReference type="PIRSF" id="PIRSF005355">
    <property type="entry name" value="UBIAD1"/>
    <property type="match status" value="1"/>
</dbReference>
<keyword evidence="8 9" id="KW-0472">Membrane</keyword>
<dbReference type="CDD" id="cd13962">
    <property type="entry name" value="PT_UbiA_UBIAD1"/>
    <property type="match status" value="1"/>
</dbReference>
<dbReference type="PANTHER" id="PTHR13929">
    <property type="entry name" value="1,4-DIHYDROXY-2-NAPHTHOATE OCTAPRENYLTRANSFERASE"/>
    <property type="match status" value="1"/>
</dbReference>
<feature type="transmembrane region" description="Helical" evidence="9">
    <location>
        <begin position="288"/>
        <end position="311"/>
    </location>
</feature>
<sequence length="314" mass="31729">MTVSPNTPLSLSAAWRLSRPGFLWVTVAGVALGLAMAAACGCGFDPLRAGVTLALAAMAHAAANVWNDYHDALSGADALNPAPLSPFTGGSRVIPDGAASPAHARHLALGLTGLVVLGGLWLALTAGGGLIAIGLGGLLLGWAYSAPPLRLMARGAGELTVALAWWLVVLGAYYTQRGQWLIVPMVSAIPFALLVAAILLVNGLPDAPWDAQVGKRTLAVRLGPIGVAALYTALVVLAHGALAAAVLGVIAPETAWWGLASLPLSLAAASLLWRHVATGRPVATLRPVIGLTIGAALVHAVALASAFAAIARSL</sequence>
<dbReference type="PANTHER" id="PTHR13929:SF0">
    <property type="entry name" value="UBIA PRENYLTRANSFERASE DOMAIN-CONTAINING PROTEIN 1"/>
    <property type="match status" value="1"/>
</dbReference>
<evidence type="ECO:0000256" key="4">
    <source>
        <dbReference type="ARBA" id="ARBA00022475"/>
    </source>
</evidence>